<accession>A0A1Y2BTZ9</accession>
<gene>
    <name evidence="7" type="ORF">BCR33DRAFT_854202</name>
</gene>
<keyword evidence="5" id="KW-0503">Monooxygenase</keyword>
<evidence type="ECO:0000256" key="5">
    <source>
        <dbReference type="ARBA" id="ARBA00023033"/>
    </source>
</evidence>
<keyword evidence="3" id="KW-0274">FAD</keyword>
<reference evidence="7 8" key="1">
    <citation type="submission" date="2016-07" db="EMBL/GenBank/DDBJ databases">
        <title>Pervasive Adenine N6-methylation of Active Genes in Fungi.</title>
        <authorList>
            <consortium name="DOE Joint Genome Institute"/>
            <person name="Mondo S.J."/>
            <person name="Dannebaum R.O."/>
            <person name="Kuo R.C."/>
            <person name="Labutti K."/>
            <person name="Haridas S."/>
            <person name="Kuo A."/>
            <person name="Salamov A."/>
            <person name="Ahrendt S.R."/>
            <person name="Lipzen A."/>
            <person name="Sullivan W."/>
            <person name="Andreopoulos W.B."/>
            <person name="Clum A."/>
            <person name="Lindquist E."/>
            <person name="Daum C."/>
            <person name="Ramamoorthy G.K."/>
            <person name="Gryganskyi A."/>
            <person name="Culley D."/>
            <person name="Magnuson J.K."/>
            <person name="James T.Y."/>
            <person name="O'Malley M.A."/>
            <person name="Stajich J.E."/>
            <person name="Spatafora J.W."/>
            <person name="Visel A."/>
            <person name="Grigoriev I.V."/>
        </authorList>
    </citation>
    <scope>NUCLEOTIDE SEQUENCE [LARGE SCALE GENOMIC DNA]</scope>
    <source>
        <strain evidence="7 8">JEL800</strain>
    </source>
</reference>
<dbReference type="AlphaFoldDB" id="A0A1Y2BTZ9"/>
<sequence>MPKVVIIGGGLVGAATALGLHQIGIQSTVYDQVNPVEAVVDGRAIEFGDSGGAVLIQAGGLRVLRTLGLLDECLAAGQSSSFVSWHKIDGSAQIVGNTKAWNQKAGETDPKLLAPLQILRSTLHTILIKACHRVGIKTLVNKKLVDVKQDDSSVTAFFADGSTATGDILIGADGIHSATRHKVFGEHLNATFTSSIGHIGVVNIKEHGITIKETEECSFFVDRDKKLFVAVFKSSADTAAINVSTFDEVTVEGDDQSASYRPYTDLPKHAGHLADVLKSWGVPPHLEKMMRHSHRLSSYSVYDLPDMDSYRKGRVILIGDAAHGMVPSAGLGLLTGLEDVGTLVALFRNLPEEKDLNRVLELYSDIRVAREQQHPTRLAVCVSTLIPRLHLLEEVSIILYSVLL</sequence>
<dbReference type="SUPFAM" id="SSF51905">
    <property type="entry name" value="FAD/NAD(P)-binding domain"/>
    <property type="match status" value="1"/>
</dbReference>
<dbReference type="PANTHER" id="PTHR13789">
    <property type="entry name" value="MONOOXYGENASE"/>
    <property type="match status" value="1"/>
</dbReference>
<dbReference type="OrthoDB" id="417877at2759"/>
<keyword evidence="2" id="KW-0285">Flavoprotein</keyword>
<evidence type="ECO:0000256" key="4">
    <source>
        <dbReference type="ARBA" id="ARBA00023002"/>
    </source>
</evidence>
<dbReference type="InterPro" id="IPR002938">
    <property type="entry name" value="FAD-bd"/>
</dbReference>
<dbReference type="PRINTS" id="PR00420">
    <property type="entry name" value="RNGMNOXGNASE"/>
</dbReference>
<protein>
    <submittedName>
        <fullName evidence="7">FAD/NAD(P)-binding domain-containing protein</fullName>
    </submittedName>
</protein>
<comment type="caution">
    <text evidence="7">The sequence shown here is derived from an EMBL/GenBank/DDBJ whole genome shotgun (WGS) entry which is preliminary data.</text>
</comment>
<evidence type="ECO:0000259" key="6">
    <source>
        <dbReference type="Pfam" id="PF01494"/>
    </source>
</evidence>
<dbReference type="InterPro" id="IPR050493">
    <property type="entry name" value="FAD-dep_Monooxygenase_BioMet"/>
</dbReference>
<feature type="domain" description="FAD-binding" evidence="6">
    <location>
        <begin position="3"/>
        <end position="373"/>
    </location>
</feature>
<organism evidence="7 8">
    <name type="scientific">Rhizoclosmatium globosum</name>
    <dbReference type="NCBI Taxonomy" id="329046"/>
    <lineage>
        <taxon>Eukaryota</taxon>
        <taxon>Fungi</taxon>
        <taxon>Fungi incertae sedis</taxon>
        <taxon>Chytridiomycota</taxon>
        <taxon>Chytridiomycota incertae sedis</taxon>
        <taxon>Chytridiomycetes</taxon>
        <taxon>Chytridiales</taxon>
        <taxon>Chytriomycetaceae</taxon>
        <taxon>Rhizoclosmatium</taxon>
    </lineage>
</organism>
<dbReference type="Gene3D" id="3.50.50.60">
    <property type="entry name" value="FAD/NAD(P)-binding domain"/>
    <property type="match status" value="1"/>
</dbReference>
<keyword evidence="4" id="KW-0560">Oxidoreductase</keyword>
<proteinExistence type="inferred from homology"/>
<evidence type="ECO:0000313" key="8">
    <source>
        <dbReference type="Proteomes" id="UP000193642"/>
    </source>
</evidence>
<evidence type="ECO:0000313" key="7">
    <source>
        <dbReference type="EMBL" id="ORY38238.1"/>
    </source>
</evidence>
<evidence type="ECO:0000256" key="1">
    <source>
        <dbReference type="ARBA" id="ARBA00007992"/>
    </source>
</evidence>
<dbReference type="STRING" id="329046.A0A1Y2BTZ9"/>
<dbReference type="Pfam" id="PF01494">
    <property type="entry name" value="FAD_binding_3"/>
    <property type="match status" value="1"/>
</dbReference>
<evidence type="ECO:0000256" key="3">
    <source>
        <dbReference type="ARBA" id="ARBA00022827"/>
    </source>
</evidence>
<dbReference type="Proteomes" id="UP000193642">
    <property type="component" value="Unassembled WGS sequence"/>
</dbReference>
<name>A0A1Y2BTZ9_9FUNG</name>
<dbReference type="GO" id="GO:0071949">
    <property type="term" value="F:FAD binding"/>
    <property type="evidence" value="ECO:0007669"/>
    <property type="project" value="InterPro"/>
</dbReference>
<dbReference type="PANTHER" id="PTHR13789:SF309">
    <property type="entry name" value="PUTATIVE (AFU_ORTHOLOGUE AFUA_6G14510)-RELATED"/>
    <property type="match status" value="1"/>
</dbReference>
<dbReference type="GO" id="GO:0004497">
    <property type="term" value="F:monooxygenase activity"/>
    <property type="evidence" value="ECO:0007669"/>
    <property type="project" value="UniProtKB-KW"/>
</dbReference>
<evidence type="ECO:0000256" key="2">
    <source>
        <dbReference type="ARBA" id="ARBA00022630"/>
    </source>
</evidence>
<keyword evidence="8" id="KW-1185">Reference proteome</keyword>
<dbReference type="EMBL" id="MCGO01000045">
    <property type="protein sequence ID" value="ORY38238.1"/>
    <property type="molecule type" value="Genomic_DNA"/>
</dbReference>
<comment type="similarity">
    <text evidence="1">Belongs to the paxM FAD-dependent monooxygenase family.</text>
</comment>
<dbReference type="InterPro" id="IPR036188">
    <property type="entry name" value="FAD/NAD-bd_sf"/>
</dbReference>